<dbReference type="PROSITE" id="PS50003">
    <property type="entry name" value="PH_DOMAIN"/>
    <property type="match status" value="1"/>
</dbReference>
<sequence>MNPADLNASTEHSDSIQQWISKIREAMEKAVSLSNICEDCETAFCLVAADFSKFLALDLPKEESKFDEASVVIRESRLLFTKTYKLIKSMRFMRLKATTDMEFISTLLNFRTVTASQMHEALAITEMFVRTVWLFGETVSSVRKTISEFENKKEEMNKYPTIGSNEE</sequence>
<evidence type="ECO:0000259" key="1">
    <source>
        <dbReference type="PROSITE" id="PS50003"/>
    </source>
</evidence>
<name>A0A8X6KVH3_TRICU</name>
<dbReference type="EMBL" id="BMAO01032935">
    <property type="protein sequence ID" value="GFQ85806.1"/>
    <property type="molecule type" value="Genomic_DNA"/>
</dbReference>
<dbReference type="InterPro" id="IPR001849">
    <property type="entry name" value="PH_domain"/>
</dbReference>
<evidence type="ECO:0000313" key="2">
    <source>
        <dbReference type="EMBL" id="GFQ85806.1"/>
    </source>
</evidence>
<accession>A0A8X6KVH3</accession>
<keyword evidence="3" id="KW-1185">Reference proteome</keyword>
<protein>
    <recommendedName>
        <fullName evidence="1">PH domain-containing protein</fullName>
    </recommendedName>
</protein>
<dbReference type="Proteomes" id="UP000887116">
    <property type="component" value="Unassembled WGS sequence"/>
</dbReference>
<reference evidence="2" key="1">
    <citation type="submission" date="2020-07" db="EMBL/GenBank/DDBJ databases">
        <title>Multicomponent nature underlies the extraordinary mechanical properties of spider dragline silk.</title>
        <authorList>
            <person name="Kono N."/>
            <person name="Nakamura H."/>
            <person name="Mori M."/>
            <person name="Yoshida Y."/>
            <person name="Ohtoshi R."/>
            <person name="Malay A.D."/>
            <person name="Moran D.A.P."/>
            <person name="Tomita M."/>
            <person name="Numata K."/>
            <person name="Arakawa K."/>
        </authorList>
    </citation>
    <scope>NUCLEOTIDE SEQUENCE</scope>
</reference>
<organism evidence="2 3">
    <name type="scientific">Trichonephila clavata</name>
    <name type="common">Joro spider</name>
    <name type="synonym">Nephila clavata</name>
    <dbReference type="NCBI Taxonomy" id="2740835"/>
    <lineage>
        <taxon>Eukaryota</taxon>
        <taxon>Metazoa</taxon>
        <taxon>Ecdysozoa</taxon>
        <taxon>Arthropoda</taxon>
        <taxon>Chelicerata</taxon>
        <taxon>Arachnida</taxon>
        <taxon>Araneae</taxon>
        <taxon>Araneomorphae</taxon>
        <taxon>Entelegynae</taxon>
        <taxon>Araneoidea</taxon>
        <taxon>Nephilidae</taxon>
        <taxon>Trichonephila</taxon>
    </lineage>
</organism>
<gene>
    <name evidence="2" type="primary">NCL1_20477</name>
    <name evidence="2" type="ORF">TNCT_36581</name>
</gene>
<dbReference type="AlphaFoldDB" id="A0A8X6KVH3"/>
<comment type="caution">
    <text evidence="2">The sequence shown here is derived from an EMBL/GenBank/DDBJ whole genome shotgun (WGS) entry which is preliminary data.</text>
</comment>
<feature type="domain" description="PH" evidence="1">
    <location>
        <begin position="1"/>
        <end position="28"/>
    </location>
</feature>
<proteinExistence type="predicted"/>
<evidence type="ECO:0000313" key="3">
    <source>
        <dbReference type="Proteomes" id="UP000887116"/>
    </source>
</evidence>